<dbReference type="InterPro" id="IPR011051">
    <property type="entry name" value="RmlC_Cupin_sf"/>
</dbReference>
<gene>
    <name evidence="3" type="ORF">DXH78_07140</name>
</gene>
<feature type="compositionally biased region" description="Basic residues" evidence="1">
    <location>
        <begin position="34"/>
        <end position="43"/>
    </location>
</feature>
<organism evidence="3 4">
    <name type="scientific">Undibacter mobilis</name>
    <dbReference type="NCBI Taxonomy" id="2292256"/>
    <lineage>
        <taxon>Bacteria</taxon>
        <taxon>Pseudomonadati</taxon>
        <taxon>Pseudomonadota</taxon>
        <taxon>Alphaproteobacteria</taxon>
        <taxon>Hyphomicrobiales</taxon>
        <taxon>Nitrobacteraceae</taxon>
        <taxon>Undibacter</taxon>
    </lineage>
</organism>
<dbReference type="Pfam" id="PF07883">
    <property type="entry name" value="Cupin_2"/>
    <property type="match status" value="1"/>
</dbReference>
<evidence type="ECO:0000259" key="2">
    <source>
        <dbReference type="Pfam" id="PF07883"/>
    </source>
</evidence>
<dbReference type="InterPro" id="IPR014710">
    <property type="entry name" value="RmlC-like_jellyroll"/>
</dbReference>
<feature type="domain" description="Cupin type-2" evidence="2">
    <location>
        <begin position="92"/>
        <end position="152"/>
    </location>
</feature>
<reference evidence="4" key="1">
    <citation type="submission" date="2018-08" db="EMBL/GenBank/DDBJ databases">
        <authorList>
            <person name="Kim S.-J."/>
            <person name="Jung G.-Y."/>
        </authorList>
    </citation>
    <scope>NUCLEOTIDE SEQUENCE [LARGE SCALE GENOMIC DNA]</scope>
    <source>
        <strain evidence="4">GY_H</strain>
    </source>
</reference>
<evidence type="ECO:0000256" key="1">
    <source>
        <dbReference type="SAM" id="MobiDB-lite"/>
    </source>
</evidence>
<dbReference type="AlphaFoldDB" id="A0A371B9V8"/>
<name>A0A371B9V8_9BRAD</name>
<evidence type="ECO:0000313" key="3">
    <source>
        <dbReference type="EMBL" id="RDV04368.1"/>
    </source>
</evidence>
<feature type="compositionally biased region" description="Basic residues" evidence="1">
    <location>
        <begin position="1"/>
        <end position="13"/>
    </location>
</feature>
<proteinExistence type="predicted"/>
<dbReference type="Proteomes" id="UP000263993">
    <property type="component" value="Unassembled WGS sequence"/>
</dbReference>
<dbReference type="SUPFAM" id="SSF51182">
    <property type="entry name" value="RmlC-like cupins"/>
    <property type="match status" value="1"/>
</dbReference>
<dbReference type="CDD" id="cd06980">
    <property type="entry name" value="cupin_bxe_c0505"/>
    <property type="match status" value="1"/>
</dbReference>
<sequence>MAKKRSKTRKKLPKPVQPRKPAKPNARRAVSAKTRVKKPTQKFHVSHHNEADFDQGLRTYAKYRDLGLALATSGMVQAHVIRFIPPFKAEDVAKPHFHDVDLQMIYVLKGWYKTEFEGEGVHTFEAGACWIQPPKIKHTVLGYSDDCELLEIVLPAEFETVMLGK</sequence>
<accession>A0A371B9V8</accession>
<evidence type="ECO:0000313" key="4">
    <source>
        <dbReference type="Proteomes" id="UP000263993"/>
    </source>
</evidence>
<comment type="caution">
    <text evidence="3">The sequence shown here is derived from an EMBL/GenBank/DDBJ whole genome shotgun (WGS) entry which is preliminary data.</text>
</comment>
<feature type="region of interest" description="Disordered" evidence="1">
    <location>
        <begin position="1"/>
        <end position="43"/>
    </location>
</feature>
<dbReference type="Gene3D" id="2.60.120.10">
    <property type="entry name" value="Jelly Rolls"/>
    <property type="match status" value="1"/>
</dbReference>
<dbReference type="OrthoDB" id="4762975at2"/>
<keyword evidence="4" id="KW-1185">Reference proteome</keyword>
<dbReference type="InterPro" id="IPR013096">
    <property type="entry name" value="Cupin_2"/>
</dbReference>
<dbReference type="EMBL" id="QRGO01000001">
    <property type="protein sequence ID" value="RDV04368.1"/>
    <property type="molecule type" value="Genomic_DNA"/>
</dbReference>
<dbReference type="RefSeq" id="WP_115516394.1">
    <property type="nucleotide sequence ID" value="NZ_QRGO01000001.1"/>
</dbReference>
<protein>
    <submittedName>
        <fullName evidence="3">Cupin</fullName>
    </submittedName>
</protein>